<protein>
    <recommendedName>
        <fullName evidence="1">YgjP-like metallopeptidase domain-containing protein</fullName>
    </recommendedName>
</protein>
<dbReference type="eggNOG" id="COG1451">
    <property type="taxonomic scope" value="Bacteria"/>
</dbReference>
<evidence type="ECO:0000313" key="2">
    <source>
        <dbReference type="EMBL" id="EKB31927.1"/>
    </source>
</evidence>
<dbReference type="InterPro" id="IPR002725">
    <property type="entry name" value="YgjP-like_metallopeptidase"/>
</dbReference>
<keyword evidence="3" id="KW-1185">Reference proteome</keyword>
<dbReference type="Pfam" id="PF01863">
    <property type="entry name" value="YgjP-like"/>
    <property type="match status" value="1"/>
</dbReference>
<organism evidence="2 3">
    <name type="scientific">Sutterella wadsworthensis 2_1_59BFAA</name>
    <dbReference type="NCBI Taxonomy" id="742823"/>
    <lineage>
        <taxon>Bacteria</taxon>
        <taxon>Pseudomonadati</taxon>
        <taxon>Pseudomonadota</taxon>
        <taxon>Betaproteobacteria</taxon>
        <taxon>Burkholderiales</taxon>
        <taxon>Sutterellaceae</taxon>
        <taxon>Sutterella</taxon>
    </lineage>
</organism>
<dbReference type="OrthoDB" id="9811177at2"/>
<dbReference type="EMBL" id="ADMG01000016">
    <property type="protein sequence ID" value="EKB31927.1"/>
    <property type="molecule type" value="Genomic_DNA"/>
</dbReference>
<dbReference type="InterPro" id="IPR053136">
    <property type="entry name" value="UTP_pyrophosphatase-like"/>
</dbReference>
<feature type="domain" description="YgjP-like metallopeptidase" evidence="1">
    <location>
        <begin position="80"/>
        <end position="264"/>
    </location>
</feature>
<comment type="caution">
    <text evidence="2">The sequence shown here is derived from an EMBL/GenBank/DDBJ whole genome shotgun (WGS) entry which is preliminary data.</text>
</comment>
<dbReference type="CDD" id="cd07344">
    <property type="entry name" value="M48_yhfN_like"/>
    <property type="match status" value="1"/>
</dbReference>
<dbReference type="RefSeq" id="WP_005433829.1">
    <property type="nucleotide sequence ID" value="NZ_JH815514.1"/>
</dbReference>
<evidence type="ECO:0000313" key="3">
    <source>
        <dbReference type="Proteomes" id="UP000005835"/>
    </source>
</evidence>
<reference evidence="2 3" key="1">
    <citation type="submission" date="2012-05" db="EMBL/GenBank/DDBJ databases">
        <title>The Genome Sequence of Sutterella wadsworthensis 2_1_59BFAA.</title>
        <authorList>
            <consortium name="The Broad Institute Genome Sequencing Platform"/>
            <person name="Earl A."/>
            <person name="Ward D."/>
            <person name="Feldgarden M."/>
            <person name="Gevers D."/>
            <person name="Daigneault M."/>
            <person name="Strauss J."/>
            <person name="Allen-Vercoe E."/>
            <person name="Walker B."/>
            <person name="Young S.K."/>
            <person name="Zeng Q."/>
            <person name="Gargeya S."/>
            <person name="Fitzgerald M."/>
            <person name="Haas B."/>
            <person name="Abouelleil A."/>
            <person name="Alvarado L."/>
            <person name="Arachchi H.M."/>
            <person name="Berlin A.M."/>
            <person name="Chapman S.B."/>
            <person name="Goldberg J."/>
            <person name="Griggs A."/>
            <person name="Gujja S."/>
            <person name="Hansen M."/>
            <person name="Howarth C."/>
            <person name="Imamovic A."/>
            <person name="Larimer J."/>
            <person name="McCowen C."/>
            <person name="Montmayeur A."/>
            <person name="Murphy C."/>
            <person name="Neiman D."/>
            <person name="Pearson M."/>
            <person name="Priest M."/>
            <person name="Roberts A."/>
            <person name="Saif S."/>
            <person name="Shea T."/>
            <person name="Sisk P."/>
            <person name="Sykes S."/>
            <person name="Wortman J."/>
            <person name="Nusbaum C."/>
            <person name="Birren B."/>
        </authorList>
    </citation>
    <scope>NUCLEOTIDE SEQUENCE [LARGE SCALE GENOMIC DNA]</scope>
    <source>
        <strain evidence="2 3">2_1_59BFAA</strain>
    </source>
</reference>
<dbReference type="Gene3D" id="3.30.2010.10">
    <property type="entry name" value="Metalloproteases ('zincins'), catalytic domain"/>
    <property type="match status" value="1"/>
</dbReference>
<dbReference type="PATRIC" id="fig|742823.3.peg.501"/>
<dbReference type="AlphaFoldDB" id="K1JW42"/>
<dbReference type="PANTHER" id="PTHR30399:SF1">
    <property type="entry name" value="UTP PYROPHOSPHATASE"/>
    <property type="match status" value="1"/>
</dbReference>
<dbReference type="PANTHER" id="PTHR30399">
    <property type="entry name" value="UNCHARACTERIZED PROTEIN YGJP"/>
    <property type="match status" value="1"/>
</dbReference>
<name>K1JW42_9BURK</name>
<dbReference type="STRING" id="742823.HMPREF9465_00504"/>
<dbReference type="HOGENOM" id="CLU_065947_2_0_4"/>
<dbReference type="Proteomes" id="UP000005835">
    <property type="component" value="Unassembled WGS sequence"/>
</dbReference>
<gene>
    <name evidence="2" type="ORF">HMPREF9465_00504</name>
</gene>
<evidence type="ECO:0000259" key="1">
    <source>
        <dbReference type="Pfam" id="PF01863"/>
    </source>
</evidence>
<sequence length="276" mass="31453">MSLNELMPEAGRGLSLRLTSHQRAVTAEDGERIEYLFQPSRRHRTRVILSYDGRQDKPVVTVPYRYAGPQMLSDEFVLQRCDEIILQKREYVRWMRAQTHAVLDAAYCIAGGSGYILYRGRKTAVAVDATAKTSYVDVTGDDAVIRLALPQTCSRKEVDRALLALFKAQAKTVLGDLMEAYRGSARHWPASWSLSSARMRWGCCTTRNTIRLSWRLIFLDDAVASYVIAHELAHLEHFNHSKAFWKEVERLCPDWRVQLAKLNAAKVLPELEEVGQ</sequence>
<proteinExistence type="predicted"/>
<accession>K1JW42</accession>